<dbReference type="Gene3D" id="3.40.190.10">
    <property type="entry name" value="Periplasmic binding protein-like II"/>
    <property type="match status" value="2"/>
</dbReference>
<gene>
    <name evidence="4" type="primary">mqnA</name>
    <name evidence="5" type="ORF">L9S41_07865</name>
</gene>
<keyword evidence="2 4" id="KW-0474">Menaquinone biosynthesis</keyword>
<dbReference type="InterPro" id="IPR003773">
    <property type="entry name" value="Menaquinone_biosynth"/>
</dbReference>
<dbReference type="Proteomes" id="UP001060414">
    <property type="component" value="Chromosome"/>
</dbReference>
<dbReference type="InterPro" id="IPR030868">
    <property type="entry name" value="MqnA"/>
</dbReference>
<evidence type="ECO:0000256" key="4">
    <source>
        <dbReference type="HAMAP-Rule" id="MF_00995"/>
    </source>
</evidence>
<name>A0ABY5ZTQ0_9BACT</name>
<comment type="catalytic activity">
    <reaction evidence="4">
        <text>chorismate = 3-[(1-carboxyvinyl)-oxy]benzoate + H2O</text>
        <dbReference type="Rhea" id="RHEA:40051"/>
        <dbReference type="ChEBI" id="CHEBI:15377"/>
        <dbReference type="ChEBI" id="CHEBI:29748"/>
        <dbReference type="ChEBI" id="CHEBI:76981"/>
        <dbReference type="EC" id="4.2.1.151"/>
    </reaction>
</comment>
<evidence type="ECO:0000256" key="2">
    <source>
        <dbReference type="ARBA" id="ARBA00022428"/>
    </source>
</evidence>
<accession>A0ABY5ZTQ0</accession>
<organism evidence="5 6">
    <name type="scientific">Geoalkalibacter halelectricus</name>
    <dbReference type="NCBI Taxonomy" id="2847045"/>
    <lineage>
        <taxon>Bacteria</taxon>
        <taxon>Pseudomonadati</taxon>
        <taxon>Thermodesulfobacteriota</taxon>
        <taxon>Desulfuromonadia</taxon>
        <taxon>Desulfuromonadales</taxon>
        <taxon>Geoalkalibacteraceae</taxon>
        <taxon>Geoalkalibacter</taxon>
    </lineage>
</organism>
<keyword evidence="3 4" id="KW-0456">Lyase</keyword>
<dbReference type="SUPFAM" id="SSF53850">
    <property type="entry name" value="Periplasmic binding protein-like II"/>
    <property type="match status" value="1"/>
</dbReference>
<comment type="function">
    <text evidence="4">Catalyzes the dehydration of chorismate into 3-[(1-carboxyvinyl)oxy]benzoate, a step in the biosynthesis of menaquinone (MK, vitamin K2).</text>
</comment>
<dbReference type="EMBL" id="CP092109">
    <property type="protein sequence ID" value="UWZ81295.1"/>
    <property type="molecule type" value="Genomic_DNA"/>
</dbReference>
<comment type="pathway">
    <text evidence="1 4">Quinol/quinone metabolism; menaquinone biosynthesis.</text>
</comment>
<dbReference type="PANTHER" id="PTHR37690:SF1">
    <property type="entry name" value="CHORISMATE DEHYDRATASE"/>
    <property type="match status" value="1"/>
</dbReference>
<comment type="similarity">
    <text evidence="4">Belongs to the MqnA/MqnD family. MqnA subfamily.</text>
</comment>
<proteinExistence type="inferred from homology"/>
<evidence type="ECO:0000256" key="1">
    <source>
        <dbReference type="ARBA" id="ARBA00004863"/>
    </source>
</evidence>
<keyword evidence="6" id="KW-1185">Reference proteome</keyword>
<evidence type="ECO:0000313" key="6">
    <source>
        <dbReference type="Proteomes" id="UP001060414"/>
    </source>
</evidence>
<evidence type="ECO:0000256" key="3">
    <source>
        <dbReference type="ARBA" id="ARBA00023239"/>
    </source>
</evidence>
<dbReference type="RefSeq" id="WP_260749668.1">
    <property type="nucleotide sequence ID" value="NZ_CP092109.1"/>
</dbReference>
<dbReference type="HAMAP" id="MF_00995">
    <property type="entry name" value="MqnA"/>
    <property type="match status" value="1"/>
</dbReference>
<sequence length="286" mass="32289">MSLAVGQITYLNCAPFFHHLARCGFRGQLIGGVPSALNRMLHEGSIDVCPSSSFEYAAHWQDYLLLPGLSISARGPVRSVLLFSPHPIEQLDGQEIALTGESATSVNLLRILLWEFLGISSARFKVSETSVENQIAKGRPALLIGDRALRGARRFRDLCRIYDLGDLWHQYTGLPFVFALWILRREAAQARRAELIALTKQLERSLRTAFSSLEEMALTVPENAWYDPADICAYWRCMSYGLDESHQKGLELFFRLCHKHGLIESLPELEFFSCRAERENKGVVFA</sequence>
<evidence type="ECO:0000313" key="5">
    <source>
        <dbReference type="EMBL" id="UWZ81295.1"/>
    </source>
</evidence>
<dbReference type="Pfam" id="PF02621">
    <property type="entry name" value="VitK2_biosynth"/>
    <property type="match status" value="1"/>
</dbReference>
<dbReference type="CDD" id="cd13634">
    <property type="entry name" value="PBP2_Sco4506"/>
    <property type="match status" value="1"/>
</dbReference>
<dbReference type="EC" id="4.2.1.151" evidence="4"/>
<protein>
    <recommendedName>
        <fullName evidence="4">Chorismate dehydratase</fullName>
        <ecNumber evidence="4">4.2.1.151</ecNumber>
    </recommendedName>
    <alternativeName>
        <fullName evidence="4">Menaquinone biosynthetic enzyme MqnA</fullName>
    </alternativeName>
</protein>
<dbReference type="PANTHER" id="PTHR37690">
    <property type="entry name" value="CHORISMATE DEHYDRATASE"/>
    <property type="match status" value="1"/>
</dbReference>
<reference evidence="5" key="1">
    <citation type="journal article" date="2022" name="Environ. Microbiol.">
        <title>Geoalkalibacter halelectricus SAP #1 sp. nov. possessing extracellular electron transfer and mineral#reducing capabilities from a haloalkaline environment.</title>
        <authorList>
            <person name="Yadav S."/>
            <person name="Singh R."/>
            <person name="Sundharam S.S."/>
            <person name="Chaudhary S."/>
            <person name="Krishnamurthi S."/>
            <person name="Patil S.A."/>
        </authorList>
    </citation>
    <scope>NUCLEOTIDE SEQUENCE</scope>
    <source>
        <strain evidence="5">SAP-1</strain>
    </source>
</reference>